<protein>
    <submittedName>
        <fullName evidence="1">Uncharacterized protein</fullName>
    </submittedName>
</protein>
<name>A0A9Q0KKE6_9MAGN</name>
<reference evidence="1" key="1">
    <citation type="journal article" date="2023" name="Plant J.">
        <title>The genome of the king protea, Protea cynaroides.</title>
        <authorList>
            <person name="Chang J."/>
            <person name="Duong T.A."/>
            <person name="Schoeman C."/>
            <person name="Ma X."/>
            <person name="Roodt D."/>
            <person name="Barker N."/>
            <person name="Li Z."/>
            <person name="Van de Peer Y."/>
            <person name="Mizrachi E."/>
        </authorList>
    </citation>
    <scope>NUCLEOTIDE SEQUENCE</scope>
    <source>
        <tissue evidence="1">Young leaves</tissue>
    </source>
</reference>
<comment type="caution">
    <text evidence="1">The sequence shown here is derived from an EMBL/GenBank/DDBJ whole genome shotgun (WGS) entry which is preliminary data.</text>
</comment>
<evidence type="ECO:0000313" key="1">
    <source>
        <dbReference type="EMBL" id="KAJ4972248.1"/>
    </source>
</evidence>
<accession>A0A9Q0KKE6</accession>
<organism evidence="1 2">
    <name type="scientific">Protea cynaroides</name>
    <dbReference type="NCBI Taxonomy" id="273540"/>
    <lineage>
        <taxon>Eukaryota</taxon>
        <taxon>Viridiplantae</taxon>
        <taxon>Streptophyta</taxon>
        <taxon>Embryophyta</taxon>
        <taxon>Tracheophyta</taxon>
        <taxon>Spermatophyta</taxon>
        <taxon>Magnoliopsida</taxon>
        <taxon>Proteales</taxon>
        <taxon>Proteaceae</taxon>
        <taxon>Protea</taxon>
    </lineage>
</organism>
<proteinExistence type="predicted"/>
<dbReference type="EMBL" id="JAMYWD010000005">
    <property type="protein sequence ID" value="KAJ4972248.1"/>
    <property type="molecule type" value="Genomic_DNA"/>
</dbReference>
<evidence type="ECO:0000313" key="2">
    <source>
        <dbReference type="Proteomes" id="UP001141806"/>
    </source>
</evidence>
<dbReference type="Proteomes" id="UP001141806">
    <property type="component" value="Unassembled WGS sequence"/>
</dbReference>
<keyword evidence="2" id="KW-1185">Reference proteome</keyword>
<gene>
    <name evidence="1" type="ORF">NE237_005347</name>
</gene>
<sequence>MEKVDKILTFPNKQRDIDPMNEHTICDLEQYETHIGYKFPDPVAMGLPYLAGCRQLLKEGGKQRAMSPRDGERKELTIAKNIPAPYGIVGAGEDSFCRSITISASSVALNSLLNASLVIKAKTWLGVLAMFLSTLLLLSNQRWVYSGTETEAQRRRSFPGNNGLATLTEKHGLDREKHEACDSGFCLTWSRNVSASVKEVQEICRNPNKYLEIPSQ</sequence>
<dbReference type="AlphaFoldDB" id="A0A9Q0KKE6"/>